<comment type="caution">
    <text evidence="3">The sequence shown here is derived from an EMBL/GenBank/DDBJ whole genome shotgun (WGS) entry which is preliminary data.</text>
</comment>
<feature type="transmembrane region" description="Helical" evidence="2">
    <location>
        <begin position="9"/>
        <end position="27"/>
    </location>
</feature>
<dbReference type="AlphaFoldDB" id="A0A7Y7B9F7"/>
<keyword evidence="2" id="KW-1133">Transmembrane helix</keyword>
<proteinExistence type="predicted"/>
<organism evidence="3 4">
    <name type="scientific">Streptomyces morookaense</name>
    <name type="common">Streptoverticillium morookaense</name>
    <dbReference type="NCBI Taxonomy" id="1970"/>
    <lineage>
        <taxon>Bacteria</taxon>
        <taxon>Bacillati</taxon>
        <taxon>Actinomycetota</taxon>
        <taxon>Actinomycetes</taxon>
        <taxon>Kitasatosporales</taxon>
        <taxon>Streptomycetaceae</taxon>
        <taxon>Streptomyces</taxon>
    </lineage>
</organism>
<evidence type="ECO:0000313" key="3">
    <source>
        <dbReference type="EMBL" id="NVK81424.1"/>
    </source>
</evidence>
<dbReference type="Proteomes" id="UP000587462">
    <property type="component" value="Unassembled WGS sequence"/>
</dbReference>
<keyword evidence="4" id="KW-1185">Reference proteome</keyword>
<accession>A0A7Y7B9F7</accession>
<feature type="transmembrane region" description="Helical" evidence="2">
    <location>
        <begin position="33"/>
        <end position="54"/>
    </location>
</feature>
<feature type="region of interest" description="Disordered" evidence="1">
    <location>
        <begin position="61"/>
        <end position="89"/>
    </location>
</feature>
<dbReference type="RefSeq" id="WP_171086030.1">
    <property type="nucleotide sequence ID" value="NZ_BNBU01000010.1"/>
</dbReference>
<sequence>MPRPTPAQIAYGSATVVFSTLVMLLLSQERSGFGAAVVALTALVLGLLAAFAVAAPPRRRHTRTAVRIPGQRTPSQTAAAPTVSESLHG</sequence>
<evidence type="ECO:0000256" key="2">
    <source>
        <dbReference type="SAM" id="Phobius"/>
    </source>
</evidence>
<keyword evidence="2" id="KW-0472">Membrane</keyword>
<keyword evidence="2" id="KW-0812">Transmembrane</keyword>
<feature type="compositionally biased region" description="Polar residues" evidence="1">
    <location>
        <begin position="72"/>
        <end position="89"/>
    </location>
</feature>
<protein>
    <submittedName>
        <fullName evidence="3">Uncharacterized protein</fullName>
    </submittedName>
</protein>
<gene>
    <name evidence="3" type="ORF">HG542_27750</name>
</gene>
<name>A0A7Y7B9F7_STRMO</name>
<dbReference type="EMBL" id="JABBXF010000079">
    <property type="protein sequence ID" value="NVK81424.1"/>
    <property type="molecule type" value="Genomic_DNA"/>
</dbReference>
<evidence type="ECO:0000313" key="4">
    <source>
        <dbReference type="Proteomes" id="UP000587462"/>
    </source>
</evidence>
<evidence type="ECO:0000256" key="1">
    <source>
        <dbReference type="SAM" id="MobiDB-lite"/>
    </source>
</evidence>
<reference evidence="3 4" key="1">
    <citation type="submission" date="2020-04" db="EMBL/GenBank/DDBJ databases">
        <title>Draft Genome Sequence of Streptomyces morookaense DSM 40503, an 8-azaguanine-producing strain.</title>
        <authorList>
            <person name="Qi J."/>
            <person name="Gao J.-M."/>
        </authorList>
    </citation>
    <scope>NUCLEOTIDE SEQUENCE [LARGE SCALE GENOMIC DNA]</scope>
    <source>
        <strain evidence="3 4">DSM 40503</strain>
    </source>
</reference>